<organism evidence="3 4">
    <name type="scientific">Bacillus methanolicus (strain MGA3 / ATCC 53907)</name>
    <dbReference type="NCBI Taxonomy" id="796606"/>
    <lineage>
        <taxon>Bacteria</taxon>
        <taxon>Bacillati</taxon>
        <taxon>Bacillota</taxon>
        <taxon>Bacilli</taxon>
        <taxon>Bacillales</taxon>
        <taxon>Bacillaceae</taxon>
        <taxon>Bacillus</taxon>
    </lineage>
</organism>
<keyword evidence="4" id="KW-1185">Reference proteome</keyword>
<dbReference type="PANTHER" id="PTHR30461">
    <property type="entry name" value="DNA-INVERTASE FROM LAMBDOID PROPHAGE"/>
    <property type="match status" value="1"/>
</dbReference>
<dbReference type="EMBL" id="CP007739">
    <property type="protein sequence ID" value="AIE58847.1"/>
    <property type="molecule type" value="Genomic_DNA"/>
</dbReference>
<name>A0A068LTK9_BACMM</name>
<dbReference type="Pfam" id="PF13408">
    <property type="entry name" value="Zn_ribbon_recom"/>
    <property type="match status" value="1"/>
</dbReference>
<evidence type="ECO:0000313" key="4">
    <source>
        <dbReference type="Proteomes" id="UP000027602"/>
    </source>
</evidence>
<protein>
    <submittedName>
        <fullName evidence="3">Recombinase</fullName>
    </submittedName>
</protein>
<keyword evidence="1" id="KW-0175">Coiled coil</keyword>
<proteinExistence type="predicted"/>
<dbReference type="InterPro" id="IPR050639">
    <property type="entry name" value="SSR_resolvase"/>
</dbReference>
<accession>A0A068LTK9</accession>
<dbReference type="PROSITE" id="PS51737">
    <property type="entry name" value="RECOMBINASE_DNA_BIND"/>
    <property type="match status" value="1"/>
</dbReference>
<dbReference type="PANTHER" id="PTHR30461:SF23">
    <property type="entry name" value="DNA RECOMBINASE-RELATED"/>
    <property type="match status" value="1"/>
</dbReference>
<dbReference type="eggNOG" id="COG1961">
    <property type="taxonomic scope" value="Bacteria"/>
</dbReference>
<feature type="coiled-coil region" evidence="1">
    <location>
        <begin position="268"/>
        <end position="333"/>
    </location>
</feature>
<sequence length="393" mass="45074">MPFELKAVFAKEENLKLSHRVKLGLKERAKQGKYKASVPPYGYKMNPHTNQLEVDERTAPYVKEIFHLYLYQGWGMFKITNDFMSRGIPTPRAVAGAINAGAKWHQNTIKGILNNPAYTGSLVHNREETTKFLSDSELYKIRKKVDLEKQIIIKNTHPPLITEDDFRAVQELMKKKGAHRSNGKESLFAHIAKCADCGSGMHFKPDRRKGAYVCGGYVKFTTVHCSSHIIEESILLQTVKDDLRGLIKDSLKLEKLYGIAEKKVSSVSSNFEKEIKQTERQLKEVNKRFDNILTLHTEGHITIEQFKAQNERIAQQQKELAVKKAELQSALSTRKDTAEELQFFKKEVERFANLDIDDEQVLKQVLQRLINKIEVYEEGKIKIHYNLSPSLSS</sequence>
<reference evidence="3 4" key="1">
    <citation type="journal article" date="2015" name="BMC Genomics">
        <title>Transcriptome analysis of thermophilic methylotrophic Bacillus methanolicus MGA3 using RNA-sequencing provides detailed insights into its previously uncharted transcriptional landscape.</title>
        <authorList>
            <person name="Irla M."/>
            <person name="Neshat A."/>
            <person name="Brautaset T."/>
            <person name="Ruckert C."/>
            <person name="Kalinowski J."/>
            <person name="Wendisch V.F."/>
        </authorList>
    </citation>
    <scope>NUCLEOTIDE SEQUENCE [LARGE SCALE GENOMIC DNA]</scope>
    <source>
        <strain evidence="4">MGA3 / ATCC 53907</strain>
    </source>
</reference>
<dbReference type="STRING" id="796606.BMMGA3_01885"/>
<evidence type="ECO:0000313" key="3">
    <source>
        <dbReference type="EMBL" id="AIE58847.1"/>
    </source>
</evidence>
<feature type="domain" description="Recombinase" evidence="2">
    <location>
        <begin position="40"/>
        <end position="179"/>
    </location>
</feature>
<dbReference type="InterPro" id="IPR011109">
    <property type="entry name" value="DNA_bind_recombinase_dom"/>
</dbReference>
<dbReference type="GO" id="GO:0003677">
    <property type="term" value="F:DNA binding"/>
    <property type="evidence" value="ECO:0007669"/>
    <property type="project" value="InterPro"/>
</dbReference>
<dbReference type="InterPro" id="IPR025827">
    <property type="entry name" value="Zn_ribbon_recom_dom"/>
</dbReference>
<dbReference type="InterPro" id="IPR038109">
    <property type="entry name" value="DNA_bind_recomb_sf"/>
</dbReference>
<dbReference type="GO" id="GO:0000150">
    <property type="term" value="F:DNA strand exchange activity"/>
    <property type="evidence" value="ECO:0007669"/>
    <property type="project" value="InterPro"/>
</dbReference>
<dbReference type="Pfam" id="PF07508">
    <property type="entry name" value="Recombinase"/>
    <property type="match status" value="1"/>
</dbReference>
<dbReference type="KEGG" id="bmet:BMMGA3_01885"/>
<evidence type="ECO:0000259" key="2">
    <source>
        <dbReference type="PROSITE" id="PS51737"/>
    </source>
</evidence>
<dbReference type="AlphaFoldDB" id="A0A068LTK9"/>
<dbReference type="Proteomes" id="UP000027602">
    <property type="component" value="Chromosome"/>
</dbReference>
<dbReference type="HOGENOM" id="CLU_010686_0_5_9"/>
<dbReference type="Gene3D" id="3.90.1750.20">
    <property type="entry name" value="Putative Large Serine Recombinase, Chain B, Domain 2"/>
    <property type="match status" value="1"/>
</dbReference>
<gene>
    <name evidence="3" type="ORF">BMMGA3_01885</name>
</gene>
<evidence type="ECO:0000256" key="1">
    <source>
        <dbReference type="SAM" id="Coils"/>
    </source>
</evidence>